<keyword evidence="2" id="KW-1185">Reference proteome</keyword>
<organism evidence="1 2">
    <name type="scientific">Portunus trituberculatus</name>
    <name type="common">Swimming crab</name>
    <name type="synonym">Neptunus trituberculatus</name>
    <dbReference type="NCBI Taxonomy" id="210409"/>
    <lineage>
        <taxon>Eukaryota</taxon>
        <taxon>Metazoa</taxon>
        <taxon>Ecdysozoa</taxon>
        <taxon>Arthropoda</taxon>
        <taxon>Crustacea</taxon>
        <taxon>Multicrustacea</taxon>
        <taxon>Malacostraca</taxon>
        <taxon>Eumalacostraca</taxon>
        <taxon>Eucarida</taxon>
        <taxon>Decapoda</taxon>
        <taxon>Pleocyemata</taxon>
        <taxon>Brachyura</taxon>
        <taxon>Eubrachyura</taxon>
        <taxon>Portunoidea</taxon>
        <taxon>Portunidae</taxon>
        <taxon>Portuninae</taxon>
        <taxon>Portunus</taxon>
    </lineage>
</organism>
<dbReference type="Proteomes" id="UP000324222">
    <property type="component" value="Unassembled WGS sequence"/>
</dbReference>
<name>A0A5B7J9L5_PORTR</name>
<dbReference type="AlphaFoldDB" id="A0A5B7J9L5"/>
<proteinExistence type="predicted"/>
<dbReference type="EMBL" id="VSRR010085297">
    <property type="protein sequence ID" value="MPC90706.1"/>
    <property type="molecule type" value="Genomic_DNA"/>
</dbReference>
<evidence type="ECO:0000313" key="1">
    <source>
        <dbReference type="EMBL" id="MPC90706.1"/>
    </source>
</evidence>
<evidence type="ECO:0000313" key="2">
    <source>
        <dbReference type="Proteomes" id="UP000324222"/>
    </source>
</evidence>
<comment type="caution">
    <text evidence="1">The sequence shown here is derived from an EMBL/GenBank/DDBJ whole genome shotgun (WGS) entry which is preliminary data.</text>
</comment>
<accession>A0A5B7J9L5</accession>
<sequence length="31" mass="3447">MTQMNVSTILLVGPIHTVMTVMKTIPMRGDM</sequence>
<gene>
    <name evidence="1" type="ORF">E2C01_085703</name>
</gene>
<reference evidence="1 2" key="1">
    <citation type="submission" date="2019-05" db="EMBL/GenBank/DDBJ databases">
        <title>Another draft genome of Portunus trituberculatus and its Hox gene families provides insights of decapod evolution.</title>
        <authorList>
            <person name="Jeong J.-H."/>
            <person name="Song I."/>
            <person name="Kim S."/>
            <person name="Choi T."/>
            <person name="Kim D."/>
            <person name="Ryu S."/>
            <person name="Kim W."/>
        </authorList>
    </citation>
    <scope>NUCLEOTIDE SEQUENCE [LARGE SCALE GENOMIC DNA]</scope>
    <source>
        <tissue evidence="1">Muscle</tissue>
    </source>
</reference>
<protein>
    <submittedName>
        <fullName evidence="1">Uncharacterized protein</fullName>
    </submittedName>
</protein>